<dbReference type="InterPro" id="IPR005181">
    <property type="entry name" value="SASA"/>
</dbReference>
<dbReference type="SUPFAM" id="SSF52266">
    <property type="entry name" value="SGNH hydrolase"/>
    <property type="match status" value="1"/>
</dbReference>
<dbReference type="PROSITE" id="PS51044">
    <property type="entry name" value="ZF_SP_RING"/>
    <property type="match status" value="1"/>
</dbReference>
<sequence>MLTAQPTSSIPGDSSGESTHSSNIIQPSLLSPQLSSNGYSDLGQRNSSHPTSANVAEEVATRNNRVLARTCQQLDNFTTYGLAIDEFYQWCKDERAYHPLNEQAILKCLEIIKKRAPDWGMWSALRVFTVAMKHRDRLSNQFSALLSQWYGQLKDEGGSMTIANSTAVHSNDQPLSPISAGDAASIQSAPQYTNSTQIHHSQQQRPSSPYPSPPTTNSNPQLYPSASAITQLRQTNVPGRSKEPVNNTIPQGFSQQYQEQLLQWQHLWFKMQQQKGTMPTQPTSTPLSSLNRQPVSHKQPNRQSTLPFHPIPHHQNSACSSSKNMGQSISQMLPMLSRPAANAPGPRNSFTQVTTSPTMTASSETINNGYMRPLCRAIAPFQPQHDHPIANVNININSDIFQRLWMRTMFKLPPAHVDDKLLPISFVLNSWKAKGTESKCDWPDKVDLAVNGAAIVPLRVSNFYIYSILQVPNKSQNMHMMVGKDRPLDLTSMLMPGANSITIKQNACACSYAFGITIYVRESEQLIRTRVMGRRKTIAQGQQLVNKLIGIKENIPESPQSGLPSRYQSSASETVESSVQNGEDDEIECMQDSIKVSLRCPISLLRIKEPVKGVNCSHVECFDLASYLCINQGLSTWKCPVCSKYTTSASIIYDEYFSQLLKDMDDNITETEYSRVSRSWKPVSFAADDDDDDGSDGDEPPQPKINSVQSPSVTDKRKSYQGLVNLVSDDEDDDTETNTSAKRARTNSIIEQLSQNDRPVVSRQANSIYTSSQPTTIAQLQSPISSEGNSFPFLHLPSQPLDNQPSQYYGDMSSTAASSILRLSEVIRDQESAHASFHTPDLVEASSSSVTATTPTTYMSYPTITAISTESEPIMTQSPFPSYPNHPSMSTPAIRNSIKSKASSSIYLPKKKLPRIMIYTHITSFQLLQRNQKNVAYVHVNDTTIPYSVGGPYTIGDAHDVYVGDIWFLSGQSNMRGWGNFRDVPEASNVMAKPHPMVHSFQSCESWAPAKEPIHNLAKSTRSIHKSLRDPSNGGPNTPRPPPGGNNHWIPNKGAGPGLTFAVEYAKEFNVPVGLVPCAHGGTSMDQWSPGMKEQKEDSLYGAMIDRFHAVGGNIAGLLWYQGESDAMVLDDANQYKEKMVKFIETVRRDLGNEALPMIFCQVGRCVSSDSPTGWNIVREAQRQIASSRISNLAMVSAIDTELDDFIHVASSGVEVIGQRMFRIIRSWKLGVGPQNCPIVTRISPQLFQFEHDPNAAGSTRAYLVLAFENVSQWLDQRAFGFSIRDKDEHNLQLIHKVTFEEKSSIRLHFTELYKNYCGSQLQLWYGYGRNPICNVVDSDNMALPAFGPIDFELSFLEPIYH</sequence>
<dbReference type="Pfam" id="PF02891">
    <property type="entry name" value="zf-MIZ"/>
    <property type="match status" value="1"/>
</dbReference>
<dbReference type="EMBL" id="JAEPRA010000003">
    <property type="protein sequence ID" value="KAG2187441.1"/>
    <property type="molecule type" value="Genomic_DNA"/>
</dbReference>
<feature type="region of interest" description="Disordered" evidence="6">
    <location>
        <begin position="338"/>
        <end position="365"/>
    </location>
</feature>
<keyword evidence="4" id="KW-0862">Zinc</keyword>
<feature type="domain" description="SP-RING-type" evidence="7">
    <location>
        <begin position="583"/>
        <end position="670"/>
    </location>
</feature>
<dbReference type="Proteomes" id="UP000612746">
    <property type="component" value="Unassembled WGS sequence"/>
</dbReference>
<evidence type="ECO:0000313" key="8">
    <source>
        <dbReference type="EMBL" id="KAG2187441.1"/>
    </source>
</evidence>
<feature type="region of interest" description="Disordered" evidence="6">
    <location>
        <begin position="1021"/>
        <end position="1053"/>
    </location>
</feature>
<organism evidence="8 9">
    <name type="scientific">Umbelopsis vinacea</name>
    <dbReference type="NCBI Taxonomy" id="44442"/>
    <lineage>
        <taxon>Eukaryota</taxon>
        <taxon>Fungi</taxon>
        <taxon>Fungi incertae sedis</taxon>
        <taxon>Mucoromycota</taxon>
        <taxon>Mucoromycotina</taxon>
        <taxon>Umbelopsidomycetes</taxon>
        <taxon>Umbelopsidales</taxon>
        <taxon>Umbelopsidaceae</taxon>
        <taxon>Umbelopsis</taxon>
    </lineage>
</organism>
<evidence type="ECO:0000313" key="9">
    <source>
        <dbReference type="Proteomes" id="UP000612746"/>
    </source>
</evidence>
<feature type="region of interest" description="Disordered" evidence="6">
    <location>
        <begin position="684"/>
        <end position="745"/>
    </location>
</feature>
<dbReference type="InterPro" id="IPR040797">
    <property type="entry name" value="ZMIZ1_N"/>
</dbReference>
<dbReference type="Gene3D" id="3.40.50.1110">
    <property type="entry name" value="SGNH hydrolase"/>
    <property type="match status" value="1"/>
</dbReference>
<keyword evidence="3" id="KW-0378">Hydrolase</keyword>
<dbReference type="Gene3D" id="3.30.40.10">
    <property type="entry name" value="Zinc/RING finger domain, C3HC4 (zinc finger)"/>
    <property type="match status" value="1"/>
</dbReference>
<evidence type="ECO:0000256" key="3">
    <source>
        <dbReference type="ARBA" id="ARBA00022801"/>
    </source>
</evidence>
<feature type="compositionally biased region" description="Polar residues" evidence="6">
    <location>
        <begin position="37"/>
        <end position="54"/>
    </location>
</feature>
<feature type="compositionally biased region" description="Acidic residues" evidence="6">
    <location>
        <begin position="687"/>
        <end position="699"/>
    </location>
</feature>
<dbReference type="GO" id="GO:0008270">
    <property type="term" value="F:zinc ion binding"/>
    <property type="evidence" value="ECO:0007669"/>
    <property type="project" value="UniProtKB-KW"/>
</dbReference>
<feature type="compositionally biased region" description="Polar residues" evidence="6">
    <location>
        <begin position="557"/>
        <end position="581"/>
    </location>
</feature>
<feature type="region of interest" description="Disordered" evidence="6">
    <location>
        <begin position="192"/>
        <end position="223"/>
    </location>
</feature>
<dbReference type="Pfam" id="PF25527">
    <property type="entry name" value="GBD-like_ZMIZ1_ZMIZ2"/>
    <property type="match status" value="1"/>
</dbReference>
<feature type="non-terminal residue" evidence="8">
    <location>
        <position position="1"/>
    </location>
</feature>
<evidence type="ECO:0000259" key="7">
    <source>
        <dbReference type="PROSITE" id="PS51044"/>
    </source>
</evidence>
<comment type="caution">
    <text evidence="8">The sequence shown here is derived from an EMBL/GenBank/DDBJ whole genome shotgun (WGS) entry which is preliminary data.</text>
</comment>
<evidence type="ECO:0000256" key="5">
    <source>
        <dbReference type="PROSITE-ProRule" id="PRU00452"/>
    </source>
</evidence>
<dbReference type="GO" id="GO:0016787">
    <property type="term" value="F:hydrolase activity"/>
    <property type="evidence" value="ECO:0007669"/>
    <property type="project" value="UniProtKB-KW"/>
</dbReference>
<dbReference type="Pfam" id="PF03629">
    <property type="entry name" value="SASA"/>
    <property type="match status" value="1"/>
</dbReference>
<keyword evidence="1" id="KW-0479">Metal-binding</keyword>
<dbReference type="InterPro" id="IPR036514">
    <property type="entry name" value="SGNH_hydro_sf"/>
</dbReference>
<accession>A0A8H7Q9U0</accession>
<dbReference type="CDD" id="cd16650">
    <property type="entry name" value="SP-RING_PIAS-like"/>
    <property type="match status" value="1"/>
</dbReference>
<protein>
    <recommendedName>
        <fullName evidence="7">SP-RING-type domain-containing protein</fullName>
    </recommendedName>
</protein>
<dbReference type="Pfam" id="PF18028">
    <property type="entry name" value="Zmiz1_N"/>
    <property type="match status" value="1"/>
</dbReference>
<keyword evidence="2 5" id="KW-0863">Zinc-finger</keyword>
<dbReference type="InterPro" id="IPR004181">
    <property type="entry name" value="Znf_MIZ"/>
</dbReference>
<proteinExistence type="predicted"/>
<dbReference type="OrthoDB" id="42638at2759"/>
<reference evidence="8" key="1">
    <citation type="submission" date="2020-12" db="EMBL/GenBank/DDBJ databases">
        <title>Metabolic potential, ecology and presence of endohyphal bacteria is reflected in genomic diversity of Mucoromycotina.</title>
        <authorList>
            <person name="Muszewska A."/>
            <person name="Okrasinska A."/>
            <person name="Steczkiewicz K."/>
            <person name="Drgas O."/>
            <person name="Orlowska M."/>
            <person name="Perlinska-Lenart U."/>
            <person name="Aleksandrzak-Piekarczyk T."/>
            <person name="Szatraj K."/>
            <person name="Zielenkiewicz U."/>
            <person name="Pilsyk S."/>
            <person name="Malc E."/>
            <person name="Mieczkowski P."/>
            <person name="Kruszewska J.S."/>
            <person name="Biernat P."/>
            <person name="Pawlowska J."/>
        </authorList>
    </citation>
    <scope>NUCLEOTIDE SEQUENCE</scope>
    <source>
        <strain evidence="8">WA0000051536</strain>
    </source>
</reference>
<dbReference type="InterPro" id="IPR057847">
    <property type="entry name" value="ZMIZ1/ZMIZ2_GBD-like"/>
</dbReference>
<feature type="compositionally biased region" description="Polar residues" evidence="6">
    <location>
        <begin position="704"/>
        <end position="713"/>
    </location>
</feature>
<dbReference type="PANTHER" id="PTHR31988:SF19">
    <property type="entry name" value="9-O-ACETYL-N-ACETYLNEURAMINIC ACID DEACETYLASE-RELATED"/>
    <property type="match status" value="1"/>
</dbReference>
<feature type="region of interest" description="Disordered" evidence="6">
    <location>
        <begin position="36"/>
        <end position="57"/>
    </location>
</feature>
<dbReference type="InterPro" id="IPR013083">
    <property type="entry name" value="Znf_RING/FYVE/PHD"/>
</dbReference>
<name>A0A8H7Q9U0_9FUNG</name>
<feature type="compositionally biased region" description="Polar residues" evidence="6">
    <location>
        <begin position="348"/>
        <end position="365"/>
    </location>
</feature>
<gene>
    <name evidence="8" type="ORF">INT44_005129</name>
</gene>
<feature type="region of interest" description="Disordered" evidence="6">
    <location>
        <begin position="556"/>
        <end position="582"/>
    </location>
</feature>
<dbReference type="PANTHER" id="PTHR31988">
    <property type="entry name" value="ESTERASE, PUTATIVE (DUF303)-RELATED"/>
    <property type="match status" value="1"/>
</dbReference>
<evidence type="ECO:0000256" key="4">
    <source>
        <dbReference type="ARBA" id="ARBA00022833"/>
    </source>
</evidence>
<dbReference type="SUPFAM" id="SSF57850">
    <property type="entry name" value="RING/U-box"/>
    <property type="match status" value="1"/>
</dbReference>
<feature type="region of interest" description="Disordered" evidence="6">
    <location>
        <begin position="274"/>
        <end position="302"/>
    </location>
</feature>
<evidence type="ECO:0000256" key="1">
    <source>
        <dbReference type="ARBA" id="ARBA00022723"/>
    </source>
</evidence>
<keyword evidence="9" id="KW-1185">Reference proteome</keyword>
<feature type="region of interest" description="Disordered" evidence="6">
    <location>
        <begin position="1"/>
        <end position="23"/>
    </location>
</feature>
<evidence type="ECO:0000256" key="6">
    <source>
        <dbReference type="SAM" id="MobiDB-lite"/>
    </source>
</evidence>
<dbReference type="InterPro" id="IPR052940">
    <property type="entry name" value="Carb_Esterase_6"/>
</dbReference>
<evidence type="ECO:0000256" key="2">
    <source>
        <dbReference type="ARBA" id="ARBA00022771"/>
    </source>
</evidence>